<dbReference type="RefSeq" id="WP_217743705.1">
    <property type="nucleotide sequence ID" value="NZ_JAHOEI010000001.1"/>
</dbReference>
<protein>
    <submittedName>
        <fullName evidence="2">Uncharacterized protein</fullName>
    </submittedName>
</protein>
<sequence>MKREQLIKALGISGFLSLFLPYTTLSIRHNCTYDKCLLIYRAGDIGECVEKSIDNLYLVISVLWVITIMGGAMILQKNKNAISPFVFMVALIGASAYGASMDPSKWSFVISLLPSFVIVIILAAIDNRNRGRKQED</sequence>
<dbReference type="Proteomes" id="UP001196765">
    <property type="component" value="Unassembled WGS sequence"/>
</dbReference>
<comment type="caution">
    <text evidence="2">The sequence shown here is derived from an EMBL/GenBank/DDBJ whole genome shotgun (WGS) entry which is preliminary data.</text>
</comment>
<evidence type="ECO:0000256" key="1">
    <source>
        <dbReference type="SAM" id="Phobius"/>
    </source>
</evidence>
<gene>
    <name evidence="2" type="ORF">KSW82_00305</name>
</gene>
<keyword evidence="1" id="KW-0472">Membrane</keyword>
<feature type="transmembrane region" description="Helical" evidence="1">
    <location>
        <begin position="82"/>
        <end position="100"/>
    </location>
</feature>
<keyword evidence="1" id="KW-1133">Transmembrane helix</keyword>
<proteinExistence type="predicted"/>
<accession>A0AAW4MW96</accession>
<feature type="transmembrane region" description="Helical" evidence="1">
    <location>
        <begin position="106"/>
        <end position="125"/>
    </location>
</feature>
<dbReference type="EMBL" id="JAHOEI010000001">
    <property type="protein sequence ID" value="MBV3386193.1"/>
    <property type="molecule type" value="Genomic_DNA"/>
</dbReference>
<dbReference type="AlphaFoldDB" id="A0AAW4MW96"/>
<evidence type="ECO:0000313" key="2">
    <source>
        <dbReference type="EMBL" id="MBV3386193.1"/>
    </source>
</evidence>
<keyword evidence="1" id="KW-0812">Transmembrane</keyword>
<name>A0AAW4MW96_9BACT</name>
<evidence type="ECO:0000313" key="3">
    <source>
        <dbReference type="Proteomes" id="UP001196765"/>
    </source>
</evidence>
<organism evidence="2 3">
    <name type="scientific">Segatella copri</name>
    <dbReference type="NCBI Taxonomy" id="165179"/>
    <lineage>
        <taxon>Bacteria</taxon>
        <taxon>Pseudomonadati</taxon>
        <taxon>Bacteroidota</taxon>
        <taxon>Bacteroidia</taxon>
        <taxon>Bacteroidales</taxon>
        <taxon>Prevotellaceae</taxon>
        <taxon>Segatella</taxon>
    </lineage>
</organism>
<feature type="transmembrane region" description="Helical" evidence="1">
    <location>
        <begin position="56"/>
        <end position="75"/>
    </location>
</feature>
<reference evidence="2" key="1">
    <citation type="submission" date="2021-06" db="EMBL/GenBank/DDBJ databases">
        <title>Collection of gut derived symbiotic bacterial strains cultured from healthy donors.</title>
        <authorList>
            <person name="Lin H."/>
            <person name="Littmann E."/>
            <person name="Pamer E.G."/>
        </authorList>
    </citation>
    <scope>NUCLEOTIDE SEQUENCE</scope>
    <source>
        <strain evidence="2">MSK.21.74</strain>
    </source>
</reference>